<proteinExistence type="predicted"/>
<comment type="caution">
    <text evidence="3">The sequence shown here is derived from an EMBL/GenBank/DDBJ whole genome shotgun (WGS) entry which is preliminary data.</text>
</comment>
<gene>
    <name evidence="3" type="ORF">JCM17846_00740</name>
</gene>
<reference evidence="3 4" key="1">
    <citation type="submission" date="2019-09" db="EMBL/GenBank/DDBJ databases">
        <title>NBRP : Genome information of microbial organism related human and environment.</title>
        <authorList>
            <person name="Hattori M."/>
            <person name="Oshima K."/>
            <person name="Inaba H."/>
            <person name="Suda W."/>
            <person name="Sakamoto M."/>
            <person name="Iino T."/>
            <person name="Kitahara M."/>
            <person name="Oshida Y."/>
            <person name="Iida T."/>
            <person name="Kudo T."/>
            <person name="Itoh T."/>
            <person name="Ohkuma M."/>
        </authorList>
    </citation>
    <scope>NUCLEOTIDE SEQUENCE [LARGE SCALE GENOMIC DNA]</scope>
    <source>
        <strain evidence="3 4">Q-1</strain>
    </source>
</reference>
<feature type="compositionally biased region" description="Polar residues" evidence="1">
    <location>
        <begin position="96"/>
        <end position="110"/>
    </location>
</feature>
<keyword evidence="2" id="KW-0812">Transmembrane</keyword>
<organism evidence="3 4">
    <name type="scientific">Iodidimonas nitroreducens</name>
    <dbReference type="NCBI Taxonomy" id="1236968"/>
    <lineage>
        <taxon>Bacteria</taxon>
        <taxon>Pseudomonadati</taxon>
        <taxon>Pseudomonadota</taxon>
        <taxon>Alphaproteobacteria</taxon>
        <taxon>Iodidimonadales</taxon>
        <taxon>Iodidimonadaceae</taxon>
        <taxon>Iodidimonas</taxon>
    </lineage>
</organism>
<dbReference type="PANTHER" id="PTHR30105:SF2">
    <property type="entry name" value="DIVERGENT POLYSACCHARIDE DEACETYLASE SUPERFAMILY"/>
    <property type="match status" value="1"/>
</dbReference>
<dbReference type="Pfam" id="PF04748">
    <property type="entry name" value="Polysacc_deac_2"/>
    <property type="match status" value="1"/>
</dbReference>
<feature type="region of interest" description="Disordered" evidence="1">
    <location>
        <begin position="77"/>
        <end position="116"/>
    </location>
</feature>
<evidence type="ECO:0000313" key="4">
    <source>
        <dbReference type="Proteomes" id="UP000324996"/>
    </source>
</evidence>
<accession>A0A5A7N282</accession>
<evidence type="ECO:0000256" key="1">
    <source>
        <dbReference type="SAM" id="MobiDB-lite"/>
    </source>
</evidence>
<protein>
    <recommendedName>
        <fullName evidence="5">Divergent polysaccharide deacetylase family protein</fullName>
    </recommendedName>
</protein>
<dbReference type="PANTHER" id="PTHR30105">
    <property type="entry name" value="UNCHARACTERIZED YIBQ-RELATED"/>
    <property type="match status" value="1"/>
</dbReference>
<dbReference type="SUPFAM" id="SSF88713">
    <property type="entry name" value="Glycoside hydrolase/deacetylase"/>
    <property type="match status" value="1"/>
</dbReference>
<dbReference type="InterPro" id="IPR006837">
    <property type="entry name" value="Divergent_DAC"/>
</dbReference>
<keyword evidence="4" id="KW-1185">Reference proteome</keyword>
<dbReference type="InterPro" id="IPR011330">
    <property type="entry name" value="Glyco_hydro/deAcase_b/a-brl"/>
</dbReference>
<dbReference type="Proteomes" id="UP000324996">
    <property type="component" value="Unassembled WGS sequence"/>
</dbReference>
<keyword evidence="2" id="KW-1133">Transmembrane helix</keyword>
<name>A0A5A7N282_9PROT</name>
<dbReference type="AlphaFoldDB" id="A0A5A7N282"/>
<dbReference type="Gene3D" id="3.20.20.370">
    <property type="entry name" value="Glycoside hydrolase/deacetylase"/>
    <property type="match status" value="1"/>
</dbReference>
<keyword evidence="2" id="KW-0472">Membrane</keyword>
<evidence type="ECO:0000256" key="2">
    <source>
        <dbReference type="SAM" id="Phobius"/>
    </source>
</evidence>
<sequence>MVFSRQKTDLLAGGLGGAGPLIAVWAITLIVLAALAIWLQISYQPPLPKVGPSSVAGAGDVPSASVGDAGAELAAKPDETASLAVSGPTKSPAETPANTSANTAPRTSAETPAAEEEGLSLIRMGPVPDPALVEQTSAGPLPVISVDGRKPFNVYARPYLPNGNRPRIALVIQEIGLAREASTAAINRLPKAVSLALSPYAADPQAVLQAARDAGHEVLLMVPMEPVSFPRSDPGPHSLLVSLSAAENISRLHHVMSRAQGYAGVINHMGSRFTATPAALEPILADLSRRGLMFVDARTSARSVVPEIAGKTGLPYAENDRYIDNTATAEEIDRFLADLETIALQRGHAVGFGRPYPVTVERIERWAQGLELKGIDLAPVTSLVGLYGPDSLSRAR</sequence>
<evidence type="ECO:0000313" key="3">
    <source>
        <dbReference type="EMBL" id="GER02392.1"/>
    </source>
</evidence>
<feature type="transmembrane region" description="Helical" evidence="2">
    <location>
        <begin position="12"/>
        <end position="39"/>
    </location>
</feature>
<evidence type="ECO:0008006" key="5">
    <source>
        <dbReference type="Google" id="ProtNLM"/>
    </source>
</evidence>
<dbReference type="CDD" id="cd10936">
    <property type="entry name" value="CE4_DAC2"/>
    <property type="match status" value="1"/>
</dbReference>
<dbReference type="GO" id="GO:0005975">
    <property type="term" value="P:carbohydrate metabolic process"/>
    <property type="evidence" value="ECO:0007669"/>
    <property type="project" value="InterPro"/>
</dbReference>
<dbReference type="RefSeq" id="WP_052371314.1">
    <property type="nucleotide sequence ID" value="NZ_BKCN01000001.1"/>
</dbReference>
<dbReference type="EMBL" id="BKCN01000001">
    <property type="protein sequence ID" value="GER02392.1"/>
    <property type="molecule type" value="Genomic_DNA"/>
</dbReference>